<dbReference type="InterPro" id="IPR012340">
    <property type="entry name" value="NA-bd_OB-fold"/>
</dbReference>
<name>A0ABR9RCL9_9FIRM</name>
<evidence type="ECO:0000256" key="4">
    <source>
        <dbReference type="PROSITE-ProRule" id="PRU01024"/>
    </source>
</evidence>
<feature type="binding site" evidence="4">
    <location>
        <position position="280"/>
    </location>
    <ligand>
        <name>S-adenosyl-L-methionine</name>
        <dbReference type="ChEBI" id="CHEBI:59789"/>
    </ligand>
</feature>
<accession>A0ABR9RCL9</accession>
<dbReference type="SUPFAM" id="SSF50249">
    <property type="entry name" value="Nucleic acid-binding proteins"/>
    <property type="match status" value="1"/>
</dbReference>
<dbReference type="RefSeq" id="WP_193538243.1">
    <property type="nucleotide sequence ID" value="NZ_JADCKF010000009.1"/>
</dbReference>
<dbReference type="PROSITE" id="PS01230">
    <property type="entry name" value="TRMA_1"/>
    <property type="match status" value="1"/>
</dbReference>
<dbReference type="GO" id="GO:0008168">
    <property type="term" value="F:methyltransferase activity"/>
    <property type="evidence" value="ECO:0007669"/>
    <property type="project" value="UniProtKB-KW"/>
</dbReference>
<evidence type="ECO:0000256" key="2">
    <source>
        <dbReference type="ARBA" id="ARBA00022679"/>
    </source>
</evidence>
<feature type="active site" evidence="5">
    <location>
        <position position="405"/>
    </location>
</feature>
<dbReference type="EMBL" id="JADCKF010000009">
    <property type="protein sequence ID" value="MBE5056445.1"/>
    <property type="molecule type" value="Genomic_DNA"/>
</dbReference>
<keyword evidence="2 4" id="KW-0808">Transferase</keyword>
<keyword evidence="8" id="KW-1185">Reference proteome</keyword>
<evidence type="ECO:0000259" key="6">
    <source>
        <dbReference type="PROSITE" id="PS50926"/>
    </source>
</evidence>
<keyword evidence="3 4" id="KW-0949">S-adenosyl-L-methionine</keyword>
<gene>
    <name evidence="7" type="primary">rlmD</name>
    <name evidence="7" type="ORF">INF37_10630</name>
</gene>
<evidence type="ECO:0000256" key="3">
    <source>
        <dbReference type="ARBA" id="ARBA00022691"/>
    </source>
</evidence>
<dbReference type="InterPro" id="IPR030390">
    <property type="entry name" value="MeTrfase_TrmA_AS"/>
</dbReference>
<dbReference type="Gene3D" id="3.40.50.150">
    <property type="entry name" value="Vaccinia Virus protein VP39"/>
    <property type="match status" value="1"/>
</dbReference>
<feature type="active site" description="Nucleophile" evidence="4">
    <location>
        <position position="405"/>
    </location>
</feature>
<dbReference type="Gene3D" id="2.40.50.1070">
    <property type="match status" value="1"/>
</dbReference>
<feature type="binding site" evidence="4">
    <location>
        <position position="309"/>
    </location>
    <ligand>
        <name>S-adenosyl-L-methionine</name>
        <dbReference type="ChEBI" id="CHEBI:59789"/>
    </ligand>
</feature>
<dbReference type="CDD" id="cd02440">
    <property type="entry name" value="AdoMet_MTases"/>
    <property type="match status" value="1"/>
</dbReference>
<dbReference type="EC" id="2.1.1.190" evidence="7"/>
<organism evidence="7 8">
    <name type="scientific">Pseudoflavonifractor gallinarum</name>
    <dbReference type="NCBI Taxonomy" id="2779352"/>
    <lineage>
        <taxon>Bacteria</taxon>
        <taxon>Bacillati</taxon>
        <taxon>Bacillota</taxon>
        <taxon>Clostridia</taxon>
        <taxon>Eubacteriales</taxon>
        <taxon>Oscillospiraceae</taxon>
        <taxon>Pseudoflavonifractor</taxon>
    </lineage>
</organism>
<protein>
    <submittedName>
        <fullName evidence="7">23S rRNA (Uracil(1939)-C(5))-methyltransferase RlmD</fullName>
        <ecNumber evidence="7">2.1.1.190</ecNumber>
    </submittedName>
</protein>
<dbReference type="SUPFAM" id="SSF53335">
    <property type="entry name" value="S-adenosyl-L-methionine-dependent methyltransferases"/>
    <property type="match status" value="1"/>
</dbReference>
<dbReference type="NCBIfam" id="TIGR00479">
    <property type="entry name" value="rumA"/>
    <property type="match status" value="1"/>
</dbReference>
<feature type="binding site" evidence="4">
    <location>
        <position position="378"/>
    </location>
    <ligand>
        <name>S-adenosyl-L-methionine</name>
        <dbReference type="ChEBI" id="CHEBI:59789"/>
    </ligand>
</feature>
<keyword evidence="1 4" id="KW-0489">Methyltransferase</keyword>
<dbReference type="InterPro" id="IPR002792">
    <property type="entry name" value="TRAM_dom"/>
</dbReference>
<feature type="binding site" evidence="4">
    <location>
        <position position="330"/>
    </location>
    <ligand>
        <name>S-adenosyl-L-methionine</name>
        <dbReference type="ChEBI" id="CHEBI:59789"/>
    </ligand>
</feature>
<evidence type="ECO:0000313" key="7">
    <source>
        <dbReference type="EMBL" id="MBE5056445.1"/>
    </source>
</evidence>
<comment type="similarity">
    <text evidence="4">Belongs to the class I-like SAM-binding methyltransferase superfamily. RNA M5U methyltransferase family.</text>
</comment>
<dbReference type="Pfam" id="PF05958">
    <property type="entry name" value="tRNA_U5-meth_tr"/>
    <property type="match status" value="1"/>
</dbReference>
<dbReference type="GO" id="GO:0032259">
    <property type="term" value="P:methylation"/>
    <property type="evidence" value="ECO:0007669"/>
    <property type="project" value="UniProtKB-KW"/>
</dbReference>
<proteinExistence type="inferred from homology"/>
<dbReference type="Gene3D" id="2.40.50.140">
    <property type="entry name" value="Nucleic acid-binding proteins"/>
    <property type="match status" value="1"/>
</dbReference>
<dbReference type="InterPro" id="IPR029063">
    <property type="entry name" value="SAM-dependent_MTases_sf"/>
</dbReference>
<evidence type="ECO:0000256" key="5">
    <source>
        <dbReference type="PROSITE-ProRule" id="PRU10015"/>
    </source>
</evidence>
<evidence type="ECO:0000256" key="1">
    <source>
        <dbReference type="ARBA" id="ARBA00022603"/>
    </source>
</evidence>
<comment type="caution">
    <text evidence="7">The sequence shown here is derived from an EMBL/GenBank/DDBJ whole genome shotgun (WGS) entry which is preliminary data.</text>
</comment>
<feature type="domain" description="TRAM" evidence="6">
    <location>
        <begin position="3"/>
        <end position="61"/>
    </location>
</feature>
<dbReference type="PANTHER" id="PTHR11061:SF30">
    <property type="entry name" value="TRNA (URACIL(54)-C(5))-METHYLTRANSFERASE"/>
    <property type="match status" value="1"/>
</dbReference>
<sequence length="541" mass="59466">MDRMMEHTIQTLTVDAYSSDGAGVARLDGAAVFVAGGLRGETCRVYLDKVGRTAVWGHVVEVLTPSPNRLTPDCPYDAQCGGCRFRHMTYAEELSAKRQRVEDALRRIGGLDLSVEEILGAAHPERYRNKAQFPVCPGPRIGFYQAGTHTVTDVADCLLQSEAAARLRTAAKEWMTAFRIPAYQEKSGKGLVRHVYVRTNRRGQSLFCLLVNGTSVPHEEELVQALRRAEPGLIGVVLGVNEKRSNVILGDSYRTLWGNDFLDDTLCGLTFRLSVPSFYQVNPEQTEILYGKAAEFAALTGTETVLDLYCGIGTIGLTMAGKARSIIGAEVVPEAIRDAQANAQRNGITNARFLCGDAGEAARRLAQEGLRPDVVCVDPPRKGLREDVVETVASMAPQRIVYVSCDPATLARDLARFAQCGYSTQKAVAVDMFPRTAHVETVVLLSKGEIDSKKVRVEFSLEDMDMSGFQNDATYGQIKERVLQQTGLKVSSLYIAQVKQKYGIIERENYNKPKSENAKQPKCPPEKEAAITEALKFFGMI</sequence>
<dbReference type="PROSITE" id="PS50926">
    <property type="entry name" value="TRAM"/>
    <property type="match status" value="1"/>
</dbReference>
<dbReference type="InterPro" id="IPR010280">
    <property type="entry name" value="U5_MeTrfase_fam"/>
</dbReference>
<dbReference type="Proteomes" id="UP000806211">
    <property type="component" value="Unassembled WGS sequence"/>
</dbReference>
<dbReference type="PANTHER" id="PTHR11061">
    <property type="entry name" value="RNA M5U METHYLTRANSFERASE"/>
    <property type="match status" value="1"/>
</dbReference>
<evidence type="ECO:0000313" key="8">
    <source>
        <dbReference type="Proteomes" id="UP000806211"/>
    </source>
</evidence>
<dbReference type="PROSITE" id="PS51687">
    <property type="entry name" value="SAM_MT_RNA_M5U"/>
    <property type="match status" value="1"/>
</dbReference>
<reference evidence="7 8" key="1">
    <citation type="submission" date="2020-10" db="EMBL/GenBank/DDBJ databases">
        <title>ChiBAC.</title>
        <authorList>
            <person name="Zenner C."/>
            <person name="Hitch T.C.A."/>
            <person name="Clavel T."/>
        </authorList>
    </citation>
    <scope>NUCLEOTIDE SEQUENCE [LARGE SCALE GENOMIC DNA]</scope>
    <source>
        <strain evidence="7 8">DSM 107456</strain>
    </source>
</reference>